<name>A0A8X8ZE47_SALSN</name>
<evidence type="ECO:0000313" key="3">
    <source>
        <dbReference type="EMBL" id="KAG6401817.1"/>
    </source>
</evidence>
<accession>A0A8X8ZE47</accession>
<dbReference type="Proteomes" id="UP000298416">
    <property type="component" value="Unassembled WGS sequence"/>
</dbReference>
<protein>
    <submittedName>
        <fullName evidence="3">Uncharacterized protein</fullName>
    </submittedName>
</protein>
<feature type="region of interest" description="Disordered" evidence="1">
    <location>
        <begin position="54"/>
        <end position="100"/>
    </location>
</feature>
<keyword evidence="2" id="KW-0472">Membrane</keyword>
<dbReference type="EMBL" id="PNBA02000014">
    <property type="protein sequence ID" value="KAG6401817.1"/>
    <property type="molecule type" value="Genomic_DNA"/>
</dbReference>
<feature type="transmembrane region" description="Helical" evidence="2">
    <location>
        <begin position="152"/>
        <end position="172"/>
    </location>
</feature>
<dbReference type="PANTHER" id="PTHR36004">
    <property type="entry name" value="AT-RICH INTERACTIVE DOMAIN PROTEIN"/>
    <property type="match status" value="1"/>
</dbReference>
<feature type="compositionally biased region" description="Low complexity" evidence="1">
    <location>
        <begin position="74"/>
        <end position="85"/>
    </location>
</feature>
<gene>
    <name evidence="3" type="ORF">SASPL_138684</name>
</gene>
<sequence length="328" mass="36117">MNILNICSKLKLSSSFLSTKSEVEFTTQTSLSASLMAMAITSSSSRILCSRKPWNDSVSPSLPHRTRASPFTVSASPKKSSNSSPRTGRFDSKNRRSGPVITKEQEQLEEFIQGTPDIGAVDDGFVMPELPGDKPSFWEGPQWDGLGFFVQYMWAFGILFALIACGVAVATYNEGATDFKDTTVYKESVQSRDLLDEPDATSSDVFESNPTEQAPSLEYHYQHQQLSFRLYPRLSIIMIGEAHKPGPSSGWPQQKHECEETEKATKLLNDNPHLESESGVDWQRQLGSGVVEQHAEARDVVLVELLDAVAARADWGRGAALHEGGAWG</sequence>
<reference evidence="3" key="1">
    <citation type="submission" date="2018-01" db="EMBL/GenBank/DDBJ databases">
        <authorList>
            <person name="Mao J.F."/>
        </authorList>
    </citation>
    <scope>NUCLEOTIDE SEQUENCE</scope>
    <source>
        <strain evidence="3">Huo1</strain>
        <tissue evidence="3">Leaf</tissue>
    </source>
</reference>
<organism evidence="3">
    <name type="scientific">Salvia splendens</name>
    <name type="common">Scarlet sage</name>
    <dbReference type="NCBI Taxonomy" id="180675"/>
    <lineage>
        <taxon>Eukaryota</taxon>
        <taxon>Viridiplantae</taxon>
        <taxon>Streptophyta</taxon>
        <taxon>Embryophyta</taxon>
        <taxon>Tracheophyta</taxon>
        <taxon>Spermatophyta</taxon>
        <taxon>Magnoliopsida</taxon>
        <taxon>eudicotyledons</taxon>
        <taxon>Gunneridae</taxon>
        <taxon>Pentapetalae</taxon>
        <taxon>asterids</taxon>
        <taxon>lamiids</taxon>
        <taxon>Lamiales</taxon>
        <taxon>Lamiaceae</taxon>
        <taxon>Nepetoideae</taxon>
        <taxon>Mentheae</taxon>
        <taxon>Salviinae</taxon>
        <taxon>Salvia</taxon>
        <taxon>Salvia subgen. Calosphace</taxon>
        <taxon>core Calosphace</taxon>
    </lineage>
</organism>
<evidence type="ECO:0000256" key="1">
    <source>
        <dbReference type="SAM" id="MobiDB-lite"/>
    </source>
</evidence>
<feature type="region of interest" description="Disordered" evidence="1">
    <location>
        <begin position="190"/>
        <end position="214"/>
    </location>
</feature>
<keyword evidence="2" id="KW-0812">Transmembrane</keyword>
<keyword evidence="2" id="KW-1133">Transmembrane helix</keyword>
<dbReference type="PANTHER" id="PTHR36004:SF1">
    <property type="entry name" value="AT-RICH INTERACTIVE DOMAIN PROTEIN"/>
    <property type="match status" value="1"/>
</dbReference>
<evidence type="ECO:0000256" key="2">
    <source>
        <dbReference type="SAM" id="Phobius"/>
    </source>
</evidence>
<dbReference type="AlphaFoldDB" id="A0A8X8ZE47"/>
<keyword evidence="4" id="KW-1185">Reference proteome</keyword>
<proteinExistence type="predicted"/>
<feature type="compositionally biased region" description="Polar residues" evidence="1">
    <location>
        <begin position="200"/>
        <end position="214"/>
    </location>
</feature>
<evidence type="ECO:0000313" key="4">
    <source>
        <dbReference type="Proteomes" id="UP000298416"/>
    </source>
</evidence>
<comment type="caution">
    <text evidence="3">The sequence shown here is derived from an EMBL/GenBank/DDBJ whole genome shotgun (WGS) entry which is preliminary data.</text>
</comment>
<reference evidence="3" key="2">
    <citation type="submission" date="2020-08" db="EMBL/GenBank/DDBJ databases">
        <title>Plant Genome Project.</title>
        <authorList>
            <person name="Zhang R.-G."/>
        </authorList>
    </citation>
    <scope>NUCLEOTIDE SEQUENCE</scope>
    <source>
        <strain evidence="3">Huo1</strain>
        <tissue evidence="3">Leaf</tissue>
    </source>
</reference>